<evidence type="ECO:0000313" key="3">
    <source>
        <dbReference type="Proteomes" id="UP000318878"/>
    </source>
</evidence>
<reference evidence="2 3" key="1">
    <citation type="submission" date="2019-02" db="EMBL/GenBank/DDBJ databases">
        <title>Deep-cultivation of Planctomycetes and their phenomic and genomic characterization uncovers novel biology.</title>
        <authorList>
            <person name="Wiegand S."/>
            <person name="Jogler M."/>
            <person name="Boedeker C."/>
            <person name="Pinto D."/>
            <person name="Vollmers J."/>
            <person name="Rivas-Marin E."/>
            <person name="Kohn T."/>
            <person name="Peeters S.H."/>
            <person name="Heuer A."/>
            <person name="Rast P."/>
            <person name="Oberbeckmann S."/>
            <person name="Bunk B."/>
            <person name="Jeske O."/>
            <person name="Meyerdierks A."/>
            <person name="Storesund J.E."/>
            <person name="Kallscheuer N."/>
            <person name="Luecker S."/>
            <person name="Lage O.M."/>
            <person name="Pohl T."/>
            <person name="Merkel B.J."/>
            <person name="Hornburger P."/>
            <person name="Mueller R.-W."/>
            <person name="Bruemmer F."/>
            <person name="Labrenz M."/>
            <person name="Spormann A.M."/>
            <person name="Op Den Camp H."/>
            <person name="Overmann J."/>
            <person name="Amann R."/>
            <person name="Jetten M.S.M."/>
            <person name="Mascher T."/>
            <person name="Medema M.H."/>
            <person name="Devos D.P."/>
            <person name="Kaster A.-K."/>
            <person name="Ovreas L."/>
            <person name="Rohde M."/>
            <person name="Galperin M.Y."/>
            <person name="Jogler C."/>
        </authorList>
    </citation>
    <scope>NUCLEOTIDE SEQUENCE [LARGE SCALE GENOMIC DNA]</scope>
    <source>
        <strain evidence="2 3">Enr8</strain>
    </source>
</reference>
<sequence>MKPRKNLPPLGLGAAVYFLHHKGIARGKIVHASDPKHWVYTVETNVRTALDRRHVSAIREKIWGMGELADLAERLRHEIKVANRMLASVLRAAEKEGTEIPTPPTADGSPPLKMAEIQRQAVEEALRRCGGDKPTAAKQLGVSVKTIYNWLAEAEEAKR</sequence>
<protein>
    <submittedName>
        <fullName evidence="2">Bacterial regulatory protein, Fis family</fullName>
    </submittedName>
</protein>
<feature type="domain" description="DNA binding HTH" evidence="1">
    <location>
        <begin position="114"/>
        <end position="149"/>
    </location>
</feature>
<dbReference type="AlphaFoldDB" id="A0A5C5VLM1"/>
<dbReference type="Proteomes" id="UP000318878">
    <property type="component" value="Unassembled WGS sequence"/>
</dbReference>
<organism evidence="2 3">
    <name type="scientific">Blastopirellula retiformator</name>
    <dbReference type="NCBI Taxonomy" id="2527970"/>
    <lineage>
        <taxon>Bacteria</taxon>
        <taxon>Pseudomonadati</taxon>
        <taxon>Planctomycetota</taxon>
        <taxon>Planctomycetia</taxon>
        <taxon>Pirellulales</taxon>
        <taxon>Pirellulaceae</taxon>
        <taxon>Blastopirellula</taxon>
    </lineage>
</organism>
<name>A0A5C5VLM1_9BACT</name>
<gene>
    <name evidence="2" type="ORF">Enr8_03930</name>
</gene>
<dbReference type="OrthoDB" id="5624883at2"/>
<dbReference type="InterPro" id="IPR002197">
    <property type="entry name" value="HTH_Fis"/>
</dbReference>
<dbReference type="GO" id="GO:0043565">
    <property type="term" value="F:sequence-specific DNA binding"/>
    <property type="evidence" value="ECO:0007669"/>
    <property type="project" value="InterPro"/>
</dbReference>
<dbReference type="Pfam" id="PF02954">
    <property type="entry name" value="HTH_8"/>
    <property type="match status" value="1"/>
</dbReference>
<accession>A0A5C5VLM1</accession>
<comment type="caution">
    <text evidence="2">The sequence shown here is derived from an EMBL/GenBank/DDBJ whole genome shotgun (WGS) entry which is preliminary data.</text>
</comment>
<evidence type="ECO:0000259" key="1">
    <source>
        <dbReference type="Pfam" id="PF02954"/>
    </source>
</evidence>
<dbReference type="SUPFAM" id="SSF46689">
    <property type="entry name" value="Homeodomain-like"/>
    <property type="match status" value="1"/>
</dbReference>
<dbReference type="InterPro" id="IPR009057">
    <property type="entry name" value="Homeodomain-like_sf"/>
</dbReference>
<evidence type="ECO:0000313" key="2">
    <source>
        <dbReference type="EMBL" id="TWT38699.1"/>
    </source>
</evidence>
<dbReference type="Gene3D" id="1.10.10.60">
    <property type="entry name" value="Homeodomain-like"/>
    <property type="match status" value="1"/>
</dbReference>
<dbReference type="EMBL" id="SJPF01000001">
    <property type="protein sequence ID" value="TWT38699.1"/>
    <property type="molecule type" value="Genomic_DNA"/>
</dbReference>
<keyword evidence="3" id="KW-1185">Reference proteome</keyword>
<proteinExistence type="predicted"/>
<dbReference type="RefSeq" id="WP_146428930.1">
    <property type="nucleotide sequence ID" value="NZ_SJPF01000001.1"/>
</dbReference>